<proteinExistence type="predicted"/>
<dbReference type="EMBL" id="FWPT01000003">
    <property type="protein sequence ID" value="SMA42273.1"/>
    <property type="molecule type" value="Genomic_DNA"/>
</dbReference>
<dbReference type="AlphaFoldDB" id="A0A1X7AHD9"/>
<accession>A0A1X7AHD9</accession>
<evidence type="ECO:0000256" key="1">
    <source>
        <dbReference type="SAM" id="Phobius"/>
    </source>
</evidence>
<keyword evidence="1" id="KW-0472">Membrane</keyword>
<gene>
    <name evidence="2" type="ORF">EHSB41UT_01411</name>
</gene>
<name>A0A1X7AHD9_9GAMM</name>
<keyword evidence="3" id="KW-1185">Reference proteome</keyword>
<dbReference type="RefSeq" id="WP_087108310.1">
    <property type="nucleotide sequence ID" value="NZ_CBCSCN010000009.1"/>
</dbReference>
<keyword evidence="1" id="KW-0812">Transmembrane</keyword>
<protein>
    <submittedName>
        <fullName evidence="2">Uncharacterized protein</fullName>
    </submittedName>
</protein>
<dbReference type="Proteomes" id="UP000196573">
    <property type="component" value="Unassembled WGS sequence"/>
</dbReference>
<feature type="transmembrane region" description="Helical" evidence="1">
    <location>
        <begin position="7"/>
        <end position="26"/>
    </location>
</feature>
<keyword evidence="1" id="KW-1133">Transmembrane helix</keyword>
<sequence>MNRETRQAIGVVAGLALLILGGLWFFNSDSGNDEIALPETPQIEEAMMPPYQEQAEPEQDEMEHDVTRIVIKDSINDGSVDVGEVLTGKVIVDDQVVQQAEPSDSE</sequence>
<dbReference type="OrthoDB" id="10015218at2"/>
<reference evidence="2 3" key="1">
    <citation type="submission" date="2017-03" db="EMBL/GenBank/DDBJ databases">
        <authorList>
            <person name="Afonso C.L."/>
            <person name="Miller P.J."/>
            <person name="Scott M.A."/>
            <person name="Spackman E."/>
            <person name="Goraichik I."/>
            <person name="Dimitrov K.M."/>
            <person name="Suarez D.L."/>
            <person name="Swayne D.E."/>
        </authorList>
    </citation>
    <scope>NUCLEOTIDE SEQUENCE [LARGE SCALE GENOMIC DNA]</scope>
    <source>
        <strain evidence="2">SB41UT1</strain>
    </source>
</reference>
<evidence type="ECO:0000313" key="3">
    <source>
        <dbReference type="Proteomes" id="UP000196573"/>
    </source>
</evidence>
<evidence type="ECO:0000313" key="2">
    <source>
        <dbReference type="EMBL" id="SMA42273.1"/>
    </source>
</evidence>
<organism evidence="2 3">
    <name type="scientific">Parendozoicomonas haliclonae</name>
    <dbReference type="NCBI Taxonomy" id="1960125"/>
    <lineage>
        <taxon>Bacteria</taxon>
        <taxon>Pseudomonadati</taxon>
        <taxon>Pseudomonadota</taxon>
        <taxon>Gammaproteobacteria</taxon>
        <taxon>Oceanospirillales</taxon>
        <taxon>Endozoicomonadaceae</taxon>
        <taxon>Parendozoicomonas</taxon>
    </lineage>
</organism>